<evidence type="ECO:0000259" key="1">
    <source>
        <dbReference type="Pfam" id="PF06985"/>
    </source>
</evidence>
<sequence>MLRMPRFQYRPLQRPGEKRILVVKGADKIEEKLELELWHSPALKDHRPHLRHAVLVEDHVSIKPMPYEAVSYTWAQTDDHLLVRVLYGHRVYLWKIGRSVETMLRYLRFSKGHNRHLWVDALCIRQESSSEKENQVHRMGKIYENAQRVLIWLGTDDQYDDQGVRALHIISNCAPIYDSDKIPHKAQVTAEKFLKRRWFTRLWVIQEVALSRNAIMMCGHQAWNPSNHDHERFDTFVRGLQNIFTDKRMPRETQRLVQRLHRMERFRNERSSSDRSLCQLLFEFHDVQCSDDSDRPYALRSLSRWSVPVDYAKTTEQIYIDFAMREISIRPEVLCFSGAFPSITGRYYLPSWAPDWGHHREGTSDRDKRSNPVFKPLPLLQHFRCQARNDQSRAIPKLVGSRILQIQGVKVDLIKEVQTKSESWLNIFRIEINNWYKMYSKSKKCSQSERTSDSTSEDFIGSLTVGRIRLLPREFISVLSHNYSQHVDLLFINRALGETYQILKQEIFFPILEAVDKRIYGNPYRFNWPNERQLLSQTLARVGLTTEYPSIAETIQILWDNIPITRIRQHRTSESVWEINRSSQNSPQSLEQWMRRQAYDFHAHLDIVLGEIMFRQGIWWRPHAGVDLEMPKSVIRDVMKERTCFITEKGRFGICHPSARPGDIVVSVPNARTPFIMRTWTKDDLAERFRETGWSSSIAQEETEKNTTDKEYLKVICDCYIQEIMKNESPLQIRDYQSLLLL</sequence>
<comment type="caution">
    <text evidence="2">The sequence shown here is derived from an EMBL/GenBank/DDBJ whole genome shotgun (WGS) entry which is preliminary data.</text>
</comment>
<organism evidence="2 3">
    <name type="scientific">Dendryphion nanum</name>
    <dbReference type="NCBI Taxonomy" id="256645"/>
    <lineage>
        <taxon>Eukaryota</taxon>
        <taxon>Fungi</taxon>
        <taxon>Dikarya</taxon>
        <taxon>Ascomycota</taxon>
        <taxon>Pezizomycotina</taxon>
        <taxon>Dothideomycetes</taxon>
        <taxon>Pleosporomycetidae</taxon>
        <taxon>Pleosporales</taxon>
        <taxon>Torulaceae</taxon>
        <taxon>Dendryphion</taxon>
    </lineage>
</organism>
<accession>A0A9P9DD80</accession>
<name>A0A9P9DD80_9PLEO</name>
<protein>
    <submittedName>
        <fullName evidence="2">Heterokaryon incompatibility protein-domain-containing protein</fullName>
    </submittedName>
</protein>
<dbReference type="PANTHER" id="PTHR24148:SF64">
    <property type="entry name" value="HETEROKARYON INCOMPATIBILITY DOMAIN-CONTAINING PROTEIN"/>
    <property type="match status" value="1"/>
</dbReference>
<proteinExistence type="predicted"/>
<gene>
    <name evidence="2" type="ORF">B0J11DRAFT_571354</name>
</gene>
<reference evidence="2" key="1">
    <citation type="journal article" date="2021" name="Nat. Commun.">
        <title>Genetic determinants of endophytism in the Arabidopsis root mycobiome.</title>
        <authorList>
            <person name="Mesny F."/>
            <person name="Miyauchi S."/>
            <person name="Thiergart T."/>
            <person name="Pickel B."/>
            <person name="Atanasova L."/>
            <person name="Karlsson M."/>
            <person name="Huettel B."/>
            <person name="Barry K.W."/>
            <person name="Haridas S."/>
            <person name="Chen C."/>
            <person name="Bauer D."/>
            <person name="Andreopoulos W."/>
            <person name="Pangilinan J."/>
            <person name="LaButti K."/>
            <person name="Riley R."/>
            <person name="Lipzen A."/>
            <person name="Clum A."/>
            <person name="Drula E."/>
            <person name="Henrissat B."/>
            <person name="Kohler A."/>
            <person name="Grigoriev I.V."/>
            <person name="Martin F.M."/>
            <person name="Hacquard S."/>
        </authorList>
    </citation>
    <scope>NUCLEOTIDE SEQUENCE</scope>
    <source>
        <strain evidence="2">MPI-CAGE-CH-0243</strain>
    </source>
</reference>
<evidence type="ECO:0000313" key="2">
    <source>
        <dbReference type="EMBL" id="KAH7116872.1"/>
    </source>
</evidence>
<dbReference type="InterPro" id="IPR010730">
    <property type="entry name" value="HET"/>
</dbReference>
<dbReference type="InterPro" id="IPR052895">
    <property type="entry name" value="HetReg/Transcr_Mod"/>
</dbReference>
<dbReference type="Proteomes" id="UP000700596">
    <property type="component" value="Unassembled WGS sequence"/>
</dbReference>
<dbReference type="PANTHER" id="PTHR24148">
    <property type="entry name" value="ANKYRIN REPEAT DOMAIN-CONTAINING PROTEIN 39 HOMOLOG-RELATED"/>
    <property type="match status" value="1"/>
</dbReference>
<evidence type="ECO:0000313" key="3">
    <source>
        <dbReference type="Proteomes" id="UP000700596"/>
    </source>
</evidence>
<dbReference type="Pfam" id="PF06985">
    <property type="entry name" value="HET"/>
    <property type="match status" value="1"/>
</dbReference>
<dbReference type="AlphaFoldDB" id="A0A9P9DD80"/>
<keyword evidence="3" id="KW-1185">Reference proteome</keyword>
<dbReference type="EMBL" id="JAGMWT010000014">
    <property type="protein sequence ID" value="KAH7116872.1"/>
    <property type="molecule type" value="Genomic_DNA"/>
</dbReference>
<dbReference type="OrthoDB" id="2157530at2759"/>
<feature type="domain" description="Heterokaryon incompatibility" evidence="1">
    <location>
        <begin position="67"/>
        <end position="207"/>
    </location>
</feature>